<dbReference type="InterPro" id="IPR007460">
    <property type="entry name" value="BrnT_toxin"/>
</dbReference>
<sequence length="91" mass="10460">MEFAWSERKRSLNLKQHGLDFVDVPAVFGGLTFTFEDDRFYYNEQRFVAPGLLAGAPVSIVHTETAHEIRIISFRQATRHEAQLFFAAVKD</sequence>
<reference evidence="2" key="2">
    <citation type="journal article" date="2014" name="ISME J.">
        <title>Microbial stratification in low pH oxic and suboxic macroscopic growths along an acid mine drainage.</title>
        <authorList>
            <person name="Mendez-Garcia C."/>
            <person name="Mesa V."/>
            <person name="Sprenger R.R."/>
            <person name="Richter M."/>
            <person name="Diez M.S."/>
            <person name="Solano J."/>
            <person name="Bargiela R."/>
            <person name="Golyshina O.V."/>
            <person name="Manteca A."/>
            <person name="Ramos J.L."/>
            <person name="Gallego J.R."/>
            <person name="Llorente I."/>
            <person name="Martins Dos Santos V.A."/>
            <person name="Jensen O.N."/>
            <person name="Pelaez A.I."/>
            <person name="Sanchez J."/>
            <person name="Ferrer M."/>
        </authorList>
    </citation>
    <scope>NUCLEOTIDE SEQUENCE</scope>
</reference>
<dbReference type="AlphaFoldDB" id="T1D386"/>
<gene>
    <name evidence="2" type="ORF">B1A_03604</name>
    <name evidence="1" type="ORF">B2A_05004</name>
</gene>
<dbReference type="EMBL" id="AUZX01002642">
    <property type="protein sequence ID" value="EQD75914.1"/>
    <property type="molecule type" value="Genomic_DNA"/>
</dbReference>
<accession>T1D386</accession>
<comment type="caution">
    <text evidence="2">The sequence shown here is derived from an EMBL/GenBank/DDBJ whole genome shotgun (WGS) entry which is preliminary data.</text>
</comment>
<reference evidence="2" key="1">
    <citation type="submission" date="2013-08" db="EMBL/GenBank/DDBJ databases">
        <authorList>
            <person name="Mendez C."/>
            <person name="Richter M."/>
            <person name="Ferrer M."/>
            <person name="Sanchez J."/>
        </authorList>
    </citation>
    <scope>NUCLEOTIDE SEQUENCE</scope>
</reference>
<dbReference type="Gene3D" id="3.10.450.530">
    <property type="entry name" value="Ribonuclease toxin, BrnT, of type II toxin-antitoxin system"/>
    <property type="match status" value="1"/>
</dbReference>
<dbReference type="Pfam" id="PF04365">
    <property type="entry name" value="BrnT_toxin"/>
    <property type="match status" value="1"/>
</dbReference>
<evidence type="ECO:0000313" key="2">
    <source>
        <dbReference type="EMBL" id="EQD75914.1"/>
    </source>
</evidence>
<protein>
    <submittedName>
        <fullName evidence="2">Protein containing DUF497</fullName>
    </submittedName>
</protein>
<organism evidence="2">
    <name type="scientific">mine drainage metagenome</name>
    <dbReference type="NCBI Taxonomy" id="410659"/>
    <lineage>
        <taxon>unclassified sequences</taxon>
        <taxon>metagenomes</taxon>
        <taxon>ecological metagenomes</taxon>
    </lineage>
</organism>
<proteinExistence type="predicted"/>
<name>T1D386_9ZZZZ</name>
<dbReference type="InterPro" id="IPR038573">
    <property type="entry name" value="BrnT_sf"/>
</dbReference>
<evidence type="ECO:0000313" key="1">
    <source>
        <dbReference type="EMBL" id="EQD57035.1"/>
    </source>
</evidence>
<dbReference type="EMBL" id="AUZZ01003425">
    <property type="protein sequence ID" value="EQD57035.1"/>
    <property type="molecule type" value="Genomic_DNA"/>
</dbReference>